<dbReference type="InParanoid" id="F7AFZ5"/>
<dbReference type="HOGENOM" id="CLU_1502965_0_0_1"/>
<evidence type="ECO:0000313" key="2">
    <source>
        <dbReference type="Proteomes" id="UP000008144"/>
    </source>
</evidence>
<dbReference type="Ensembl" id="ENSCINT00000026275.1">
    <property type="protein sequence ID" value="ENSCINP00000026029.1"/>
    <property type="gene ID" value="ENSCING00000014379.1"/>
</dbReference>
<proteinExistence type="predicted"/>
<dbReference type="Proteomes" id="UP000008144">
    <property type="component" value="Chromosome 14"/>
</dbReference>
<reference evidence="1" key="4">
    <citation type="submission" date="2025-09" db="UniProtKB">
        <authorList>
            <consortium name="Ensembl"/>
        </authorList>
    </citation>
    <scope>IDENTIFICATION</scope>
</reference>
<sequence length="179" mass="20303">MCWDTTIDVAKYFNLAKFSEKMKREKLLGDAKDKETQQRRRVSEFLKKLSIQEEATRQGNLARNRAAEEARLALEKRIEALKRGPPRYGTGENKGIPSYVRDYVRPSINSQRKQRNRKRSSWSIPSLFTLQACSNSKFGNSFNSSIRGCGGSPPGGFPDASSHLVNINVEKYLLEVSNT</sequence>
<keyword evidence="2" id="KW-1185">Reference proteome</keyword>
<dbReference type="EMBL" id="EAAA01001305">
    <property type="status" value="NOT_ANNOTATED_CDS"/>
    <property type="molecule type" value="Genomic_DNA"/>
</dbReference>
<evidence type="ECO:0000313" key="1">
    <source>
        <dbReference type="Ensembl" id="ENSCINP00000026029.1"/>
    </source>
</evidence>
<name>F7AFZ5_CIOIN</name>
<organism evidence="1 2">
    <name type="scientific">Ciona intestinalis</name>
    <name type="common">Transparent sea squirt</name>
    <name type="synonym">Ascidia intestinalis</name>
    <dbReference type="NCBI Taxonomy" id="7719"/>
    <lineage>
        <taxon>Eukaryota</taxon>
        <taxon>Metazoa</taxon>
        <taxon>Chordata</taxon>
        <taxon>Tunicata</taxon>
        <taxon>Ascidiacea</taxon>
        <taxon>Phlebobranchia</taxon>
        <taxon>Cionidae</taxon>
        <taxon>Ciona</taxon>
    </lineage>
</organism>
<reference evidence="1" key="2">
    <citation type="journal article" date="2008" name="Genome Biol.">
        <title>Improved genome assembly and evidence-based global gene model set for the chordate Ciona intestinalis: new insight into intron and operon populations.</title>
        <authorList>
            <person name="Satou Y."/>
            <person name="Mineta K."/>
            <person name="Ogasawara M."/>
            <person name="Sasakura Y."/>
            <person name="Shoguchi E."/>
            <person name="Ueno K."/>
            <person name="Yamada L."/>
            <person name="Matsumoto J."/>
            <person name="Wasserscheid J."/>
            <person name="Dewar K."/>
            <person name="Wiley G.B."/>
            <person name="Macmil S.L."/>
            <person name="Roe B.A."/>
            <person name="Zeller R.W."/>
            <person name="Hastings K.E."/>
            <person name="Lemaire P."/>
            <person name="Lindquist E."/>
            <person name="Endo T."/>
            <person name="Hotta K."/>
            <person name="Inaba K."/>
        </authorList>
    </citation>
    <scope>NUCLEOTIDE SEQUENCE [LARGE SCALE GENOMIC DNA]</scope>
    <source>
        <strain evidence="1">wild type</strain>
    </source>
</reference>
<reference evidence="2" key="1">
    <citation type="journal article" date="2002" name="Science">
        <title>The draft genome of Ciona intestinalis: insights into chordate and vertebrate origins.</title>
        <authorList>
            <person name="Dehal P."/>
            <person name="Satou Y."/>
            <person name="Campbell R.K."/>
            <person name="Chapman J."/>
            <person name="Degnan B."/>
            <person name="De Tomaso A."/>
            <person name="Davidson B."/>
            <person name="Di Gregorio A."/>
            <person name="Gelpke M."/>
            <person name="Goodstein D.M."/>
            <person name="Harafuji N."/>
            <person name="Hastings K.E."/>
            <person name="Ho I."/>
            <person name="Hotta K."/>
            <person name="Huang W."/>
            <person name="Kawashima T."/>
            <person name="Lemaire P."/>
            <person name="Martinez D."/>
            <person name="Meinertzhagen I.A."/>
            <person name="Necula S."/>
            <person name="Nonaka M."/>
            <person name="Putnam N."/>
            <person name="Rash S."/>
            <person name="Saiga H."/>
            <person name="Satake M."/>
            <person name="Terry A."/>
            <person name="Yamada L."/>
            <person name="Wang H.G."/>
            <person name="Awazu S."/>
            <person name="Azumi K."/>
            <person name="Boore J."/>
            <person name="Branno M."/>
            <person name="Chin-Bow S."/>
            <person name="DeSantis R."/>
            <person name="Doyle S."/>
            <person name="Francino P."/>
            <person name="Keys D.N."/>
            <person name="Haga S."/>
            <person name="Hayashi H."/>
            <person name="Hino K."/>
            <person name="Imai K.S."/>
            <person name="Inaba K."/>
            <person name="Kano S."/>
            <person name="Kobayashi K."/>
            <person name="Kobayashi M."/>
            <person name="Lee B.I."/>
            <person name="Makabe K.W."/>
            <person name="Manohar C."/>
            <person name="Matassi G."/>
            <person name="Medina M."/>
            <person name="Mochizuki Y."/>
            <person name="Mount S."/>
            <person name="Morishita T."/>
            <person name="Miura S."/>
            <person name="Nakayama A."/>
            <person name="Nishizaka S."/>
            <person name="Nomoto H."/>
            <person name="Ohta F."/>
            <person name="Oishi K."/>
            <person name="Rigoutsos I."/>
            <person name="Sano M."/>
            <person name="Sasaki A."/>
            <person name="Sasakura Y."/>
            <person name="Shoguchi E."/>
            <person name="Shin-i T."/>
            <person name="Spagnuolo A."/>
            <person name="Stainier D."/>
            <person name="Suzuki M.M."/>
            <person name="Tassy O."/>
            <person name="Takatori N."/>
            <person name="Tokuoka M."/>
            <person name="Yagi K."/>
            <person name="Yoshizaki F."/>
            <person name="Wada S."/>
            <person name="Zhang C."/>
            <person name="Hyatt P.D."/>
            <person name="Larimer F."/>
            <person name="Detter C."/>
            <person name="Doggett N."/>
            <person name="Glavina T."/>
            <person name="Hawkins T."/>
            <person name="Richardson P."/>
            <person name="Lucas S."/>
            <person name="Kohara Y."/>
            <person name="Levine M."/>
            <person name="Satoh N."/>
            <person name="Rokhsar D.S."/>
        </authorList>
    </citation>
    <scope>NUCLEOTIDE SEQUENCE [LARGE SCALE GENOMIC DNA]</scope>
</reference>
<dbReference type="AlphaFoldDB" id="F7AFZ5"/>
<accession>F7AFZ5</accession>
<reference evidence="1" key="3">
    <citation type="submission" date="2025-08" db="UniProtKB">
        <authorList>
            <consortium name="Ensembl"/>
        </authorList>
    </citation>
    <scope>IDENTIFICATION</scope>
</reference>
<protein>
    <submittedName>
        <fullName evidence="1">Uncharacterized protein</fullName>
    </submittedName>
</protein>